<dbReference type="InterPro" id="IPR011249">
    <property type="entry name" value="Metalloenz_LuxS/M16"/>
</dbReference>
<dbReference type="InterPro" id="IPR011765">
    <property type="entry name" value="Pept_M16_N"/>
</dbReference>
<dbReference type="InterPro" id="IPR050361">
    <property type="entry name" value="MPP/UQCRC_Complex"/>
</dbReference>
<dbReference type="Proteomes" id="UP000045545">
    <property type="component" value="Unassembled WGS sequence"/>
</dbReference>
<proteinExistence type="inferred from homology"/>
<dbReference type="GO" id="GO:0046872">
    <property type="term" value="F:metal ion binding"/>
    <property type="evidence" value="ECO:0007669"/>
    <property type="project" value="InterPro"/>
</dbReference>
<gene>
    <name evidence="5" type="ORF">1631</name>
</gene>
<accession>A0A0E4C8U3</accession>
<dbReference type="InterPro" id="IPR007863">
    <property type="entry name" value="Peptidase_M16_C"/>
</dbReference>
<dbReference type="PANTHER" id="PTHR11851">
    <property type="entry name" value="METALLOPROTEASE"/>
    <property type="match status" value="1"/>
</dbReference>
<evidence type="ECO:0000259" key="3">
    <source>
        <dbReference type="Pfam" id="PF00675"/>
    </source>
</evidence>
<feature type="domain" description="Peptidase M16 C-terminal" evidence="4">
    <location>
        <begin position="167"/>
        <end position="338"/>
    </location>
</feature>
<dbReference type="AlphaFoldDB" id="A0A0E4C8U3"/>
<evidence type="ECO:0000259" key="4">
    <source>
        <dbReference type="Pfam" id="PF05193"/>
    </source>
</evidence>
<evidence type="ECO:0000256" key="1">
    <source>
        <dbReference type="ARBA" id="ARBA00007261"/>
    </source>
</evidence>
<feature type="domain" description="Peptidase M16 N-terminal" evidence="3">
    <location>
        <begin position="14"/>
        <end position="159"/>
    </location>
</feature>
<dbReference type="GO" id="GO:0004222">
    <property type="term" value="F:metalloendopeptidase activity"/>
    <property type="evidence" value="ECO:0007669"/>
    <property type="project" value="InterPro"/>
</dbReference>
<keyword evidence="6" id="KW-1185">Reference proteome</keyword>
<evidence type="ECO:0000313" key="5">
    <source>
        <dbReference type="EMBL" id="CFX68131.1"/>
    </source>
</evidence>
<evidence type="ECO:0000313" key="6">
    <source>
        <dbReference type="Proteomes" id="UP000045545"/>
    </source>
</evidence>
<evidence type="ECO:0000256" key="2">
    <source>
        <dbReference type="RuleBase" id="RU004447"/>
    </source>
</evidence>
<dbReference type="GO" id="GO:0006508">
    <property type="term" value="P:proteolysis"/>
    <property type="evidence" value="ECO:0007669"/>
    <property type="project" value="InterPro"/>
</dbReference>
<name>A0A0E4C8U3_9FIRM</name>
<dbReference type="FunFam" id="3.30.830.10:FF:000008">
    <property type="entry name" value="Mitochondrial-processing peptidase subunit beta"/>
    <property type="match status" value="1"/>
</dbReference>
<comment type="similarity">
    <text evidence="1 2">Belongs to the peptidase M16 family.</text>
</comment>
<sequence>MINCWRLSSGGKLVVEEIPYLKSAAIGVYIKVGSRNETPDIAGASHFVEHMLFKGTAKRTARQIAETFEGMGGQLNAFTSKEYTGIYARTLDEDIYKAIEIICDMLFDSQFNERDFLTEKGVVIEEINMYEDTPDELIHDVFAQKFWEGHPLGYPVLGTLDSITGMEREVLYQYYRKNYLPSNMVFAVAGNVDHQKIQEAIEKLTGSLNGQLVPSLLEIPEPAASFINLLPKDVEQVQICMGVPGLSYHSDDRYAQNVMNSILGGGMSSRLFQSLREEMGLAYSVYSYSSNYADAGMYTIYIGTGPSKVASFYEALNEQLSNFVNQGVSSEEVERTQKLIKSSIYLGLESVMNRMTRVARSLLMYDEIVTPEEVIDRIYAVDVDKVNELARQMLRPDYFSLAAIGDKQALKSVEQEYMKWWR</sequence>
<dbReference type="MEROPS" id="M16.A15"/>
<dbReference type="InterPro" id="IPR001431">
    <property type="entry name" value="Pept_M16_Zn_BS"/>
</dbReference>
<dbReference type="Gene3D" id="3.30.830.10">
    <property type="entry name" value="Metalloenzyme, LuxS/M16 peptidase-like"/>
    <property type="match status" value="2"/>
</dbReference>
<dbReference type="PROSITE" id="PS00143">
    <property type="entry name" value="INSULINASE"/>
    <property type="match status" value="1"/>
</dbReference>
<dbReference type="RefSeq" id="WP_052729677.1">
    <property type="nucleotide sequence ID" value="NZ_CGIH01000027.1"/>
</dbReference>
<dbReference type="Pfam" id="PF05193">
    <property type="entry name" value="Peptidase_M16_C"/>
    <property type="match status" value="1"/>
</dbReference>
<dbReference type="EMBL" id="CGIH01000027">
    <property type="protein sequence ID" value="CFX68131.1"/>
    <property type="molecule type" value="Genomic_DNA"/>
</dbReference>
<dbReference type="SUPFAM" id="SSF63411">
    <property type="entry name" value="LuxS/MPP-like metallohydrolase"/>
    <property type="match status" value="2"/>
</dbReference>
<dbReference type="PANTHER" id="PTHR11851:SF49">
    <property type="entry name" value="MITOCHONDRIAL-PROCESSING PEPTIDASE SUBUNIT ALPHA"/>
    <property type="match status" value="1"/>
</dbReference>
<organism evidence="5 6">
    <name type="scientific">Syntrophomonas zehnderi OL-4</name>
    <dbReference type="NCBI Taxonomy" id="690567"/>
    <lineage>
        <taxon>Bacteria</taxon>
        <taxon>Bacillati</taxon>
        <taxon>Bacillota</taxon>
        <taxon>Clostridia</taxon>
        <taxon>Eubacteriales</taxon>
        <taxon>Syntrophomonadaceae</taxon>
        <taxon>Syntrophomonas</taxon>
    </lineage>
</organism>
<reference evidence="5 6" key="1">
    <citation type="submission" date="2015-03" db="EMBL/GenBank/DDBJ databases">
        <authorList>
            <person name="Murphy D."/>
        </authorList>
    </citation>
    <scope>NUCLEOTIDE SEQUENCE [LARGE SCALE GENOMIC DNA]</scope>
    <source>
        <strain evidence="5 6">OL-4</strain>
    </source>
</reference>
<protein>
    <submittedName>
        <fullName evidence="5">Peptidase M16 domain</fullName>
    </submittedName>
</protein>
<dbReference type="Pfam" id="PF00675">
    <property type="entry name" value="Peptidase_M16"/>
    <property type="match status" value="1"/>
</dbReference>
<dbReference type="STRING" id="690567.1631"/>